<dbReference type="Gene3D" id="1.10.10.10">
    <property type="entry name" value="Winged helix-like DNA-binding domain superfamily/Winged helix DNA-binding domain"/>
    <property type="match status" value="1"/>
</dbReference>
<organism evidence="5 6">
    <name type="scientific">Kribbella deserti</name>
    <dbReference type="NCBI Taxonomy" id="1926257"/>
    <lineage>
        <taxon>Bacteria</taxon>
        <taxon>Bacillati</taxon>
        <taxon>Actinomycetota</taxon>
        <taxon>Actinomycetes</taxon>
        <taxon>Propionibacteriales</taxon>
        <taxon>Kribbellaceae</taxon>
        <taxon>Kribbella</taxon>
    </lineage>
</organism>
<dbReference type="SUPFAM" id="SSF46785">
    <property type="entry name" value="Winged helix' DNA-binding domain"/>
    <property type="match status" value="1"/>
</dbReference>
<proteinExistence type="predicted"/>
<dbReference type="InterPro" id="IPR036390">
    <property type="entry name" value="WH_DNA-bd_sf"/>
</dbReference>
<comment type="caution">
    <text evidence="5">The sequence shown here is derived from an EMBL/GenBank/DDBJ whole genome shotgun (WGS) entry which is preliminary data.</text>
</comment>
<dbReference type="PRINTS" id="PR00598">
    <property type="entry name" value="HTHMARR"/>
</dbReference>
<dbReference type="RefSeq" id="WP_380043689.1">
    <property type="nucleotide sequence ID" value="NZ_JBHLTC010000002.1"/>
</dbReference>
<dbReference type="InterPro" id="IPR036388">
    <property type="entry name" value="WH-like_DNA-bd_sf"/>
</dbReference>
<protein>
    <submittedName>
        <fullName evidence="5">MarR family winged helix-turn-helix transcriptional regulator</fullName>
    </submittedName>
</protein>
<evidence type="ECO:0000256" key="3">
    <source>
        <dbReference type="ARBA" id="ARBA00023163"/>
    </source>
</evidence>
<dbReference type="PANTHER" id="PTHR42756">
    <property type="entry name" value="TRANSCRIPTIONAL REGULATOR, MARR"/>
    <property type="match status" value="1"/>
</dbReference>
<keyword evidence="1" id="KW-0805">Transcription regulation</keyword>
<sequence length="165" mass="17282">MTPPDPAGGSADAAAGWPADAPATPVDVLIALRLAGRASRKAMAEELAGNGVHVGQELVLVKLAHLGSLPVAQLAKVLDVEVPTASRTAQRMEAAGLVHRVKATKGDARLVSIELTSKGVEAAEAVRAMHERAGVRLTRGLDEPERRQLRDLLWRLATNGDAIPS</sequence>
<name>A0ABV6QFL3_9ACTN</name>
<evidence type="ECO:0000256" key="2">
    <source>
        <dbReference type="ARBA" id="ARBA00023125"/>
    </source>
</evidence>
<gene>
    <name evidence="5" type="ORF">ACFFGN_02930</name>
</gene>
<reference evidence="5 6" key="1">
    <citation type="submission" date="2024-09" db="EMBL/GenBank/DDBJ databases">
        <authorList>
            <person name="Sun Q."/>
            <person name="Mori K."/>
        </authorList>
    </citation>
    <scope>NUCLEOTIDE SEQUENCE [LARGE SCALE GENOMIC DNA]</scope>
    <source>
        <strain evidence="5 6">CGMCC 1.15906</strain>
    </source>
</reference>
<dbReference type="InterPro" id="IPR000835">
    <property type="entry name" value="HTH_MarR-typ"/>
</dbReference>
<keyword evidence="3" id="KW-0804">Transcription</keyword>
<keyword evidence="6" id="KW-1185">Reference proteome</keyword>
<accession>A0ABV6QFL3</accession>
<dbReference type="SMART" id="SM00347">
    <property type="entry name" value="HTH_MARR"/>
    <property type="match status" value="1"/>
</dbReference>
<feature type="domain" description="HTH marR-type" evidence="4">
    <location>
        <begin position="25"/>
        <end position="158"/>
    </location>
</feature>
<evidence type="ECO:0000259" key="4">
    <source>
        <dbReference type="PROSITE" id="PS50995"/>
    </source>
</evidence>
<dbReference type="Pfam" id="PF01047">
    <property type="entry name" value="MarR"/>
    <property type="match status" value="1"/>
</dbReference>
<evidence type="ECO:0000313" key="5">
    <source>
        <dbReference type="EMBL" id="MFC0622998.1"/>
    </source>
</evidence>
<dbReference type="EMBL" id="JBHLTC010000002">
    <property type="protein sequence ID" value="MFC0622998.1"/>
    <property type="molecule type" value="Genomic_DNA"/>
</dbReference>
<evidence type="ECO:0000256" key="1">
    <source>
        <dbReference type="ARBA" id="ARBA00023015"/>
    </source>
</evidence>
<dbReference type="PROSITE" id="PS50995">
    <property type="entry name" value="HTH_MARR_2"/>
    <property type="match status" value="1"/>
</dbReference>
<keyword evidence="2" id="KW-0238">DNA-binding</keyword>
<dbReference type="PANTHER" id="PTHR42756:SF1">
    <property type="entry name" value="TRANSCRIPTIONAL REPRESSOR OF EMRAB OPERON"/>
    <property type="match status" value="1"/>
</dbReference>
<evidence type="ECO:0000313" key="6">
    <source>
        <dbReference type="Proteomes" id="UP001589890"/>
    </source>
</evidence>
<dbReference type="Proteomes" id="UP001589890">
    <property type="component" value="Unassembled WGS sequence"/>
</dbReference>